<feature type="transmembrane region" description="Helical" evidence="15">
    <location>
        <begin position="141"/>
        <end position="164"/>
    </location>
</feature>
<reference evidence="18 19" key="1">
    <citation type="submission" date="2021-05" db="EMBL/GenBank/DDBJ databases">
        <title>Novel Bacillus species.</title>
        <authorList>
            <person name="Liu G."/>
        </authorList>
    </citation>
    <scope>NUCLEOTIDE SEQUENCE [LARGE SCALE GENOMIC DNA]</scope>
    <source>
        <strain evidence="18 19">FJAT-49732</strain>
    </source>
</reference>
<dbReference type="InterPro" id="IPR036097">
    <property type="entry name" value="HisK_dim/P_sf"/>
</dbReference>
<dbReference type="Proteomes" id="UP000682713">
    <property type="component" value="Unassembled WGS sequence"/>
</dbReference>
<dbReference type="GO" id="GO:0000155">
    <property type="term" value="F:phosphorelay sensor kinase activity"/>
    <property type="evidence" value="ECO:0007669"/>
    <property type="project" value="InterPro"/>
</dbReference>
<dbReference type="GO" id="GO:0005886">
    <property type="term" value="C:plasma membrane"/>
    <property type="evidence" value="ECO:0007669"/>
    <property type="project" value="UniProtKB-SubCell"/>
</dbReference>
<dbReference type="SMART" id="SM00388">
    <property type="entry name" value="HisKA"/>
    <property type="match status" value="1"/>
</dbReference>
<evidence type="ECO:0000256" key="7">
    <source>
        <dbReference type="ARBA" id="ARBA00022679"/>
    </source>
</evidence>
<dbReference type="FunFam" id="1.10.287.130:FF:000001">
    <property type="entry name" value="Two-component sensor histidine kinase"/>
    <property type="match status" value="1"/>
</dbReference>
<keyword evidence="13" id="KW-0902">Two-component regulatory system</keyword>
<dbReference type="Gene3D" id="3.30.565.10">
    <property type="entry name" value="Histidine kinase-like ATPase, C-terminal domain"/>
    <property type="match status" value="1"/>
</dbReference>
<comment type="subcellular location">
    <subcellularLocation>
        <location evidence="2">Cell membrane</location>
        <topology evidence="2">Multi-pass membrane protein</topology>
    </subcellularLocation>
</comment>
<dbReference type="SMART" id="SM00304">
    <property type="entry name" value="HAMP"/>
    <property type="match status" value="1"/>
</dbReference>
<dbReference type="InterPro" id="IPR036890">
    <property type="entry name" value="HATPase_C_sf"/>
</dbReference>
<protein>
    <recommendedName>
        <fullName evidence="4">Signal transduction histidine-protein kinase ArlS</fullName>
        <ecNumber evidence="3">2.7.13.3</ecNumber>
    </recommendedName>
</protein>
<evidence type="ECO:0000256" key="3">
    <source>
        <dbReference type="ARBA" id="ARBA00012438"/>
    </source>
</evidence>
<dbReference type="EC" id="2.7.13.3" evidence="3"/>
<keyword evidence="10" id="KW-0418">Kinase</keyword>
<dbReference type="Gene3D" id="1.10.287.130">
    <property type="match status" value="1"/>
</dbReference>
<evidence type="ECO:0000256" key="11">
    <source>
        <dbReference type="ARBA" id="ARBA00022840"/>
    </source>
</evidence>
<dbReference type="GO" id="GO:0005524">
    <property type="term" value="F:ATP binding"/>
    <property type="evidence" value="ECO:0007669"/>
    <property type="project" value="UniProtKB-KW"/>
</dbReference>
<evidence type="ECO:0000256" key="5">
    <source>
        <dbReference type="ARBA" id="ARBA00022475"/>
    </source>
</evidence>
<accession>A0A942TN86</accession>
<evidence type="ECO:0000256" key="8">
    <source>
        <dbReference type="ARBA" id="ARBA00022692"/>
    </source>
</evidence>
<keyword evidence="8 15" id="KW-0812">Transmembrane</keyword>
<sequence>MILLFFSFNLIQYFFIQHWLISQEKQAIHTKMDEVVAYLKAANHDQQNIDIQGANDFLDRINQESQMIRIVNQEGQALFTTSEDFPEDEIIPKTVRHTELVDLKHEDERLLLLRTPFTNGDFSGSIEIGRSIEKSDELMKYFLIVMITGGIGAIALSLFGGRLISHQLLKPVNNMVETMKKIKRNGLQERVPIGVHHDEITDLGLMFNDLMDNVERSFKQQKQFVEDASHELKTPLTIIHGHLSLIKRWGKEDPKVLERSIGLSLKEVDRLINLVAELLELSRAEENQEVIRESVNPNEVIDRVLENFKLIHRDFEIRTQYHGVEQVFIEMPSRYLEQILLIALDNAVKYSNKEKIIEVNTVTEDTFFSIEIKDYGIGIPKQDLPFVLNRFYRVDKARSRKSGGSGLGLSIAKRLVENYGGKIILTSSEAKWTNFTIQLPIKTRKA</sequence>
<keyword evidence="14 15" id="KW-0472">Membrane</keyword>
<dbReference type="CDD" id="cd06225">
    <property type="entry name" value="HAMP"/>
    <property type="match status" value="1"/>
</dbReference>
<evidence type="ECO:0000256" key="10">
    <source>
        <dbReference type="ARBA" id="ARBA00022777"/>
    </source>
</evidence>
<keyword evidence="19" id="KW-1185">Reference proteome</keyword>
<evidence type="ECO:0000256" key="14">
    <source>
        <dbReference type="ARBA" id="ARBA00023136"/>
    </source>
</evidence>
<keyword evidence="11" id="KW-0067">ATP-binding</keyword>
<evidence type="ECO:0000259" key="17">
    <source>
        <dbReference type="PROSITE" id="PS50885"/>
    </source>
</evidence>
<dbReference type="Pfam" id="PF18719">
    <property type="entry name" value="ArlS_N"/>
    <property type="match status" value="1"/>
</dbReference>
<dbReference type="AlphaFoldDB" id="A0A942TN86"/>
<evidence type="ECO:0000256" key="4">
    <source>
        <dbReference type="ARBA" id="ARBA00015735"/>
    </source>
</evidence>
<feature type="domain" description="HAMP" evidence="17">
    <location>
        <begin position="166"/>
        <end position="219"/>
    </location>
</feature>
<dbReference type="PRINTS" id="PR00344">
    <property type="entry name" value="BCTRLSENSOR"/>
</dbReference>
<dbReference type="InterPro" id="IPR004358">
    <property type="entry name" value="Sig_transdc_His_kin-like_C"/>
</dbReference>
<evidence type="ECO:0000256" key="2">
    <source>
        <dbReference type="ARBA" id="ARBA00004651"/>
    </source>
</evidence>
<dbReference type="Pfam" id="PF00512">
    <property type="entry name" value="HisKA"/>
    <property type="match status" value="1"/>
</dbReference>
<evidence type="ECO:0000256" key="15">
    <source>
        <dbReference type="SAM" id="Phobius"/>
    </source>
</evidence>
<dbReference type="CDD" id="cd00082">
    <property type="entry name" value="HisKA"/>
    <property type="match status" value="1"/>
</dbReference>
<name>A0A942TN86_9BACI</name>
<keyword evidence="12 15" id="KW-1133">Transmembrane helix</keyword>
<dbReference type="SUPFAM" id="SSF55874">
    <property type="entry name" value="ATPase domain of HSP90 chaperone/DNA topoisomerase II/histidine kinase"/>
    <property type="match status" value="1"/>
</dbReference>
<evidence type="ECO:0000256" key="9">
    <source>
        <dbReference type="ARBA" id="ARBA00022741"/>
    </source>
</evidence>
<evidence type="ECO:0000313" key="19">
    <source>
        <dbReference type="Proteomes" id="UP000682713"/>
    </source>
</evidence>
<dbReference type="SUPFAM" id="SSF47384">
    <property type="entry name" value="Homodimeric domain of signal transducing histidine kinase"/>
    <property type="match status" value="1"/>
</dbReference>
<dbReference type="CDD" id="cd00075">
    <property type="entry name" value="HATPase"/>
    <property type="match status" value="1"/>
</dbReference>
<dbReference type="SUPFAM" id="SSF158472">
    <property type="entry name" value="HAMP domain-like"/>
    <property type="match status" value="1"/>
</dbReference>
<dbReference type="PROSITE" id="PS50109">
    <property type="entry name" value="HIS_KIN"/>
    <property type="match status" value="1"/>
</dbReference>
<keyword evidence="6" id="KW-0597">Phosphoprotein</keyword>
<comment type="catalytic activity">
    <reaction evidence="1">
        <text>ATP + protein L-histidine = ADP + protein N-phospho-L-histidine.</text>
        <dbReference type="EC" id="2.7.13.3"/>
    </reaction>
</comment>
<evidence type="ECO:0000259" key="16">
    <source>
        <dbReference type="PROSITE" id="PS50109"/>
    </source>
</evidence>
<dbReference type="InterPro" id="IPR003594">
    <property type="entry name" value="HATPase_dom"/>
</dbReference>
<evidence type="ECO:0000256" key="1">
    <source>
        <dbReference type="ARBA" id="ARBA00000085"/>
    </source>
</evidence>
<gene>
    <name evidence="18" type="ORF">KHA93_17420</name>
</gene>
<organism evidence="18 19">
    <name type="scientific">Lederbergia citrisecunda</name>
    <dbReference type="NCBI Taxonomy" id="2833583"/>
    <lineage>
        <taxon>Bacteria</taxon>
        <taxon>Bacillati</taxon>
        <taxon>Bacillota</taxon>
        <taxon>Bacilli</taxon>
        <taxon>Bacillales</taxon>
        <taxon>Bacillaceae</taxon>
        <taxon>Lederbergia</taxon>
    </lineage>
</organism>
<dbReference type="SMART" id="SM00387">
    <property type="entry name" value="HATPase_c"/>
    <property type="match status" value="1"/>
</dbReference>
<dbReference type="Gene3D" id="6.10.340.10">
    <property type="match status" value="1"/>
</dbReference>
<dbReference type="Pfam" id="PF00672">
    <property type="entry name" value="HAMP"/>
    <property type="match status" value="1"/>
</dbReference>
<evidence type="ECO:0000256" key="12">
    <source>
        <dbReference type="ARBA" id="ARBA00022989"/>
    </source>
</evidence>
<dbReference type="InterPro" id="IPR005467">
    <property type="entry name" value="His_kinase_dom"/>
</dbReference>
<evidence type="ECO:0000313" key="18">
    <source>
        <dbReference type="EMBL" id="MBS4201416.1"/>
    </source>
</evidence>
<dbReference type="PANTHER" id="PTHR45528:SF12">
    <property type="entry name" value="SENSOR HISTIDINE KINASE ARSS"/>
    <property type="match status" value="1"/>
</dbReference>
<dbReference type="RefSeq" id="WP_213111893.1">
    <property type="nucleotide sequence ID" value="NZ_JAGYPJ010000001.1"/>
</dbReference>
<dbReference type="PANTHER" id="PTHR45528">
    <property type="entry name" value="SENSOR HISTIDINE KINASE CPXA"/>
    <property type="match status" value="1"/>
</dbReference>
<dbReference type="EMBL" id="JAGYPJ010000001">
    <property type="protein sequence ID" value="MBS4201416.1"/>
    <property type="molecule type" value="Genomic_DNA"/>
</dbReference>
<evidence type="ECO:0000256" key="6">
    <source>
        <dbReference type="ARBA" id="ARBA00022553"/>
    </source>
</evidence>
<dbReference type="FunFam" id="3.30.565.10:FF:000006">
    <property type="entry name" value="Sensor histidine kinase WalK"/>
    <property type="match status" value="1"/>
</dbReference>
<dbReference type="InterPro" id="IPR003660">
    <property type="entry name" value="HAMP_dom"/>
</dbReference>
<keyword evidence="9" id="KW-0547">Nucleotide-binding</keyword>
<evidence type="ECO:0000256" key="13">
    <source>
        <dbReference type="ARBA" id="ARBA00023012"/>
    </source>
</evidence>
<keyword evidence="7" id="KW-0808">Transferase</keyword>
<dbReference type="InterPro" id="IPR050398">
    <property type="entry name" value="HssS/ArlS-like"/>
</dbReference>
<proteinExistence type="predicted"/>
<dbReference type="InterPro" id="IPR041610">
    <property type="entry name" value="ArlS_N"/>
</dbReference>
<dbReference type="InterPro" id="IPR003661">
    <property type="entry name" value="HisK_dim/P_dom"/>
</dbReference>
<feature type="domain" description="Histidine kinase" evidence="16">
    <location>
        <begin position="227"/>
        <end position="443"/>
    </location>
</feature>
<comment type="caution">
    <text evidence="18">The sequence shown here is derived from an EMBL/GenBank/DDBJ whole genome shotgun (WGS) entry which is preliminary data.</text>
</comment>
<dbReference type="PROSITE" id="PS50885">
    <property type="entry name" value="HAMP"/>
    <property type="match status" value="1"/>
</dbReference>
<dbReference type="Pfam" id="PF02518">
    <property type="entry name" value="HATPase_c"/>
    <property type="match status" value="1"/>
</dbReference>
<keyword evidence="5" id="KW-1003">Cell membrane</keyword>